<dbReference type="Proteomes" id="UP001160130">
    <property type="component" value="Unassembled WGS sequence"/>
</dbReference>
<dbReference type="InterPro" id="IPR029058">
    <property type="entry name" value="AB_hydrolase_fold"/>
</dbReference>
<name>A0ABT6KVX9_9MYCO</name>
<sequence length="286" mass="29653">MSDASTRMAEGSVEHDGRRVAFAAYGPDSGTPALFIAGAGCGRRMAFGHDQLDDYGVRLISVDRPGLGSSDSDPNKTFDTVAADFASVIDAVVGRPVPVVANSQGAPFGLALAATGRASRLVLASPIDDVGYPPVAAKLPVAHREFVTAIAADPDGAMQDLSGYNATTLFDMIMTDYPPSDGVVYDRPGFRAMLRAALADGFVQGAAGYARDTVLATSPWPEHLMSPGIEVHLIFGSDDTVHSPDLGATLAGRIRGATRTVITGVGGALLWARADVVLSRLRAPGS</sequence>
<dbReference type="PANTHER" id="PTHR43433:SF5">
    <property type="entry name" value="AB HYDROLASE-1 DOMAIN-CONTAINING PROTEIN"/>
    <property type="match status" value="1"/>
</dbReference>
<dbReference type="RefSeq" id="WP_280831510.1">
    <property type="nucleotide sequence ID" value="NZ_JARXVE010000002.1"/>
</dbReference>
<evidence type="ECO:0000313" key="3">
    <source>
        <dbReference type="Proteomes" id="UP001160130"/>
    </source>
</evidence>
<reference evidence="2 3" key="1">
    <citation type="submission" date="2023-04" db="EMBL/GenBank/DDBJ databases">
        <title>Forest soil microbial communities from Buena Vista Peninsula, Colon Province, Panama.</title>
        <authorList>
            <person name="Bouskill N."/>
        </authorList>
    </citation>
    <scope>NUCLEOTIDE SEQUENCE [LARGE SCALE GENOMIC DNA]</scope>
    <source>
        <strain evidence="2 3">AC80</strain>
    </source>
</reference>
<proteinExistence type="predicted"/>
<gene>
    <name evidence="2" type="ORF">M2272_001491</name>
</gene>
<dbReference type="PANTHER" id="PTHR43433">
    <property type="entry name" value="HYDROLASE, ALPHA/BETA FOLD FAMILY PROTEIN"/>
    <property type="match status" value="1"/>
</dbReference>
<dbReference type="Gene3D" id="3.40.50.1820">
    <property type="entry name" value="alpha/beta hydrolase"/>
    <property type="match status" value="1"/>
</dbReference>
<dbReference type="InterPro" id="IPR050471">
    <property type="entry name" value="AB_hydrolase"/>
</dbReference>
<dbReference type="EMBL" id="JARXVE010000002">
    <property type="protein sequence ID" value="MDH6194862.1"/>
    <property type="molecule type" value="Genomic_DNA"/>
</dbReference>
<dbReference type="SUPFAM" id="SSF53474">
    <property type="entry name" value="alpha/beta-Hydrolases"/>
    <property type="match status" value="1"/>
</dbReference>
<dbReference type="Pfam" id="PF12697">
    <property type="entry name" value="Abhydrolase_6"/>
    <property type="match status" value="1"/>
</dbReference>
<evidence type="ECO:0000259" key="1">
    <source>
        <dbReference type="Pfam" id="PF12697"/>
    </source>
</evidence>
<feature type="domain" description="AB hydrolase-1" evidence="1">
    <location>
        <begin position="34"/>
        <end position="266"/>
    </location>
</feature>
<keyword evidence="3" id="KW-1185">Reference proteome</keyword>
<dbReference type="InterPro" id="IPR000073">
    <property type="entry name" value="AB_hydrolase_1"/>
</dbReference>
<comment type="caution">
    <text evidence="2">The sequence shown here is derived from an EMBL/GenBank/DDBJ whole genome shotgun (WGS) entry which is preliminary data.</text>
</comment>
<organism evidence="2 3">
    <name type="scientific">Mycolicibacterium frederiksbergense</name>
    <dbReference type="NCBI Taxonomy" id="117567"/>
    <lineage>
        <taxon>Bacteria</taxon>
        <taxon>Bacillati</taxon>
        <taxon>Actinomycetota</taxon>
        <taxon>Actinomycetes</taxon>
        <taxon>Mycobacteriales</taxon>
        <taxon>Mycobacteriaceae</taxon>
        <taxon>Mycolicibacterium</taxon>
    </lineage>
</organism>
<accession>A0ABT6KVX9</accession>
<evidence type="ECO:0000313" key="2">
    <source>
        <dbReference type="EMBL" id="MDH6194862.1"/>
    </source>
</evidence>
<protein>
    <submittedName>
        <fullName evidence="2">Pimeloyl-ACP methyl ester carboxylesterase</fullName>
    </submittedName>
</protein>